<dbReference type="PANTHER" id="PTHR43033:SF3">
    <property type="entry name" value="TRNA(ILE)-LYSIDINE SYNTHETASE"/>
    <property type="match status" value="1"/>
</dbReference>
<dbReference type="SUPFAM" id="SSF52402">
    <property type="entry name" value="Adenine nucleotide alpha hydrolases-like"/>
    <property type="match status" value="1"/>
</dbReference>
<keyword evidence="10" id="KW-1185">Reference proteome</keyword>
<dbReference type="InterPro" id="IPR011063">
    <property type="entry name" value="TilS/TtcA_N"/>
</dbReference>
<organism evidence="9 10">
    <name type="scientific">Micromonas commoda (strain RCC299 / NOUM17 / CCMP2709)</name>
    <name type="common">Picoplanktonic green alga</name>
    <dbReference type="NCBI Taxonomy" id="296587"/>
    <lineage>
        <taxon>Eukaryota</taxon>
        <taxon>Viridiplantae</taxon>
        <taxon>Chlorophyta</taxon>
        <taxon>Mamiellophyceae</taxon>
        <taxon>Mamiellales</taxon>
        <taxon>Mamiellaceae</taxon>
        <taxon>Micromonas</taxon>
    </lineage>
</organism>
<dbReference type="InterPro" id="IPR014729">
    <property type="entry name" value="Rossmann-like_a/b/a_fold"/>
</dbReference>
<comment type="catalytic activity">
    <reaction evidence="6">
        <text>cytidine(34) in tRNA(Ile2) + L-lysine + ATP = lysidine(34) in tRNA(Ile2) + AMP + diphosphate + H(+)</text>
        <dbReference type="Rhea" id="RHEA:43744"/>
        <dbReference type="Rhea" id="RHEA-COMP:10625"/>
        <dbReference type="Rhea" id="RHEA-COMP:10670"/>
        <dbReference type="ChEBI" id="CHEBI:15378"/>
        <dbReference type="ChEBI" id="CHEBI:30616"/>
        <dbReference type="ChEBI" id="CHEBI:32551"/>
        <dbReference type="ChEBI" id="CHEBI:33019"/>
        <dbReference type="ChEBI" id="CHEBI:82748"/>
        <dbReference type="ChEBI" id="CHEBI:83665"/>
        <dbReference type="ChEBI" id="CHEBI:456215"/>
        <dbReference type="EC" id="6.3.4.19"/>
    </reaction>
</comment>
<evidence type="ECO:0000313" key="9">
    <source>
        <dbReference type="EMBL" id="ACO62936.1"/>
    </source>
</evidence>
<dbReference type="AlphaFoldDB" id="C1E3H1"/>
<dbReference type="Pfam" id="PF01171">
    <property type="entry name" value="ATP_bind_3"/>
    <property type="match status" value="1"/>
</dbReference>
<dbReference type="InterPro" id="IPR012094">
    <property type="entry name" value="tRNA_Ile_lys_synt"/>
</dbReference>
<evidence type="ECO:0000256" key="5">
    <source>
        <dbReference type="ARBA" id="ARBA00022840"/>
    </source>
</evidence>
<dbReference type="RefSeq" id="XP_002501678.1">
    <property type="nucleotide sequence ID" value="XM_002501632.1"/>
</dbReference>
<evidence type="ECO:0000313" key="10">
    <source>
        <dbReference type="Proteomes" id="UP000002009"/>
    </source>
</evidence>
<dbReference type="EMBL" id="CP001325">
    <property type="protein sequence ID" value="ACO62936.1"/>
    <property type="molecule type" value="Genomic_DNA"/>
</dbReference>
<feature type="compositionally biased region" description="Basic and acidic residues" evidence="7">
    <location>
        <begin position="73"/>
        <end position="83"/>
    </location>
</feature>
<dbReference type="OrthoDB" id="495179at2759"/>
<evidence type="ECO:0000256" key="4">
    <source>
        <dbReference type="ARBA" id="ARBA00022741"/>
    </source>
</evidence>
<dbReference type="CDD" id="cd01992">
    <property type="entry name" value="TilS_N"/>
    <property type="match status" value="1"/>
</dbReference>
<proteinExistence type="inferred from homology"/>
<dbReference type="Gene3D" id="3.40.50.620">
    <property type="entry name" value="HUPs"/>
    <property type="match status" value="1"/>
</dbReference>
<evidence type="ECO:0000256" key="3">
    <source>
        <dbReference type="ARBA" id="ARBA00022694"/>
    </source>
</evidence>
<name>C1E3H1_MICCC</name>
<dbReference type="InterPro" id="IPR012795">
    <property type="entry name" value="tRNA_Ile_lys_synt_N"/>
</dbReference>
<keyword evidence="2" id="KW-0436">Ligase</keyword>
<feature type="domain" description="tRNA(Ile)-lysidine/2-thiocytidine synthase N-terminal" evidence="8">
    <location>
        <begin position="298"/>
        <end position="469"/>
    </location>
</feature>
<dbReference type="GeneID" id="8242963"/>
<dbReference type="KEGG" id="mis:MICPUN_57680"/>
<accession>C1E3H1</accession>
<dbReference type="SUPFAM" id="SSF48452">
    <property type="entry name" value="TPR-like"/>
    <property type="match status" value="1"/>
</dbReference>
<evidence type="ECO:0000256" key="6">
    <source>
        <dbReference type="ARBA" id="ARBA00048539"/>
    </source>
</evidence>
<dbReference type="HAMAP" id="MF_01161">
    <property type="entry name" value="tRNA_Ile_lys_synt"/>
    <property type="match status" value="1"/>
</dbReference>
<dbReference type="eggNOG" id="ENOG502QQNE">
    <property type="taxonomic scope" value="Eukaryota"/>
</dbReference>
<dbReference type="Gene3D" id="1.20.58.320">
    <property type="entry name" value="TPR-like"/>
    <property type="match status" value="1"/>
</dbReference>
<evidence type="ECO:0000256" key="2">
    <source>
        <dbReference type="ARBA" id="ARBA00022598"/>
    </source>
</evidence>
<dbReference type="Proteomes" id="UP000002009">
    <property type="component" value="Chromosome 4"/>
</dbReference>
<dbReference type="PANTHER" id="PTHR43033">
    <property type="entry name" value="TRNA(ILE)-LYSIDINE SYNTHASE-RELATED"/>
    <property type="match status" value="1"/>
</dbReference>
<keyword evidence="4" id="KW-0547">Nucleotide-binding</keyword>
<evidence type="ECO:0000256" key="7">
    <source>
        <dbReference type="SAM" id="MobiDB-lite"/>
    </source>
</evidence>
<dbReference type="STRING" id="296587.C1E3H1"/>
<sequence>MATADDDAPVTSVASHEDVLEFWFDGDVDVSARQCPGPAPPTSEKPPPPDSPQTFRPSVRPSPRAHLTCPRPTPDHASQENYKRKWFPAGDRTGEMQKRVDDAISHRFGATLAAAERGDLDAWADASPSHAVALVVTLDQFSRHVYRHAPDRDARVAKCDAKCVGVVQTCVERGWDARVPTPQQVFLLMPFRHTQKDLPRLRLALGRLDARRETEAQCADLLAKFRRTTLRCLQDLEGKQHVDGDDILEFHEFEPQPEVLRSMPSHPVYRTVESFLRRKLIEHDVHTERGAEERPRSVAISLSGGVDSMVLATILKAAAPSFGDFDVVAMHIDYANRPESGKEADFVRGWCERKGIVCVVRRIAEVKRGVTPREQYEAESRAIRYGLYKECAKTHGFPAVFVGHHEGDVQENIIANIFRGANVLGMNGMNEEGVVEGVRIWRPMLPHSKDPVLDFAHTFGVPYFLDTTPTWSTRGKLRNQLLPLLADMFGDGFLRNLSLLGEDSAQLGRMVEDSVLGPFSKRMRLSDSGAYADFSGDEDKPMLFWKEALKRMCHGLGSGMMKERSVRELIDRFTLSKRRCAKDGWITLKKLNKTFVTGKTLGMFSSEFFPHYPWTEKSVWSEPVGTTVGLDAAEPTRVGPWTITARVVPNSIEGVAALESAAPLDVWAILRNEITYLLPLTESHAAPGAYYVDTKARIPPLRGVDAQVARALPLVVPAGLGGVSGGDGVLEVGGSIPGGGGGGDGFRAKSWPPSLLRGEMCVEVTLRFVRTRSHAVDGEE</sequence>
<feature type="compositionally biased region" description="Pro residues" evidence="7">
    <location>
        <begin position="37"/>
        <end position="51"/>
    </location>
</feature>
<feature type="region of interest" description="Disordered" evidence="7">
    <location>
        <begin position="30"/>
        <end position="90"/>
    </location>
</feature>
<evidence type="ECO:0000256" key="1">
    <source>
        <dbReference type="ARBA" id="ARBA00013267"/>
    </source>
</evidence>
<dbReference type="InParanoid" id="C1E3H1"/>
<dbReference type="OMA" id="CFGHHRG"/>
<dbReference type="EC" id="6.3.4.19" evidence="1"/>
<gene>
    <name evidence="9" type="ORF">MICPUN_57680</name>
</gene>
<dbReference type="Pfam" id="PF06041">
    <property type="entry name" value="DUF924"/>
    <property type="match status" value="1"/>
</dbReference>
<dbReference type="InterPro" id="IPR010323">
    <property type="entry name" value="DUF924"/>
</dbReference>
<keyword evidence="3" id="KW-0819">tRNA processing</keyword>
<dbReference type="GO" id="GO:0032267">
    <property type="term" value="F:tRNA(Ile)-lysidine synthase activity"/>
    <property type="evidence" value="ECO:0007669"/>
    <property type="project" value="UniProtKB-EC"/>
</dbReference>
<reference evidence="9 10" key="1">
    <citation type="journal article" date="2009" name="Science">
        <title>Green evolution and dynamic adaptations revealed by genomes of the marine picoeukaryotes Micromonas.</title>
        <authorList>
            <person name="Worden A.Z."/>
            <person name="Lee J.H."/>
            <person name="Mock T."/>
            <person name="Rouze P."/>
            <person name="Simmons M.P."/>
            <person name="Aerts A.L."/>
            <person name="Allen A.E."/>
            <person name="Cuvelier M.L."/>
            <person name="Derelle E."/>
            <person name="Everett M.V."/>
            <person name="Foulon E."/>
            <person name="Grimwood J."/>
            <person name="Gundlach H."/>
            <person name="Henrissat B."/>
            <person name="Napoli C."/>
            <person name="McDonald S.M."/>
            <person name="Parker M.S."/>
            <person name="Rombauts S."/>
            <person name="Salamov A."/>
            <person name="Von Dassow P."/>
            <person name="Badger J.H."/>
            <person name="Coutinho P.M."/>
            <person name="Demir E."/>
            <person name="Dubchak I."/>
            <person name="Gentemann C."/>
            <person name="Eikrem W."/>
            <person name="Gready J.E."/>
            <person name="John U."/>
            <person name="Lanier W."/>
            <person name="Lindquist E.A."/>
            <person name="Lucas S."/>
            <person name="Mayer K.F."/>
            <person name="Moreau H."/>
            <person name="Not F."/>
            <person name="Otillar R."/>
            <person name="Panaud O."/>
            <person name="Pangilinan J."/>
            <person name="Paulsen I."/>
            <person name="Piegu B."/>
            <person name="Poliakov A."/>
            <person name="Robbens S."/>
            <person name="Schmutz J."/>
            <person name="Toulza E."/>
            <person name="Wyss T."/>
            <person name="Zelensky A."/>
            <person name="Zhou K."/>
            <person name="Armbrust E.V."/>
            <person name="Bhattacharya D."/>
            <person name="Goodenough U.W."/>
            <person name="Van de Peer Y."/>
            <person name="Grigoriev I.V."/>
        </authorList>
    </citation>
    <scope>NUCLEOTIDE SEQUENCE [LARGE SCALE GENOMIC DNA]</scope>
    <source>
        <strain evidence="10">RCC299 / NOUM17</strain>
    </source>
</reference>
<dbReference type="InterPro" id="IPR011990">
    <property type="entry name" value="TPR-like_helical_dom_sf"/>
</dbReference>
<dbReference type="GO" id="GO:0008033">
    <property type="term" value="P:tRNA processing"/>
    <property type="evidence" value="ECO:0007669"/>
    <property type="project" value="UniProtKB-KW"/>
</dbReference>
<keyword evidence="5" id="KW-0067">ATP-binding</keyword>
<protein>
    <recommendedName>
        <fullName evidence="1">tRNA(Ile)-lysidine synthetase</fullName>
        <ecNumber evidence="1">6.3.4.19</ecNumber>
    </recommendedName>
</protein>
<evidence type="ECO:0000259" key="8">
    <source>
        <dbReference type="Pfam" id="PF01171"/>
    </source>
</evidence>
<dbReference type="NCBIfam" id="TIGR02432">
    <property type="entry name" value="lysidine_TilS_N"/>
    <property type="match status" value="1"/>
</dbReference>
<dbReference type="GO" id="GO:0005524">
    <property type="term" value="F:ATP binding"/>
    <property type="evidence" value="ECO:0007669"/>
    <property type="project" value="UniProtKB-KW"/>
</dbReference>